<proteinExistence type="predicted"/>
<evidence type="ECO:0000256" key="1">
    <source>
        <dbReference type="SAM" id="MobiDB-lite"/>
    </source>
</evidence>
<dbReference type="GeneID" id="101850228"/>
<feature type="compositionally biased region" description="Polar residues" evidence="1">
    <location>
        <begin position="1"/>
        <end position="10"/>
    </location>
</feature>
<evidence type="ECO:0000313" key="3">
    <source>
        <dbReference type="Proteomes" id="UP000694888"/>
    </source>
</evidence>
<accession>A0ABM0KAE3</accession>
<evidence type="ECO:0000313" key="4">
    <source>
        <dbReference type="RefSeq" id="XP_005112790.1"/>
    </source>
</evidence>
<keyword evidence="2" id="KW-1133">Transmembrane helix</keyword>
<keyword evidence="2" id="KW-0472">Membrane</keyword>
<organism evidence="3 4">
    <name type="scientific">Aplysia californica</name>
    <name type="common">California sea hare</name>
    <dbReference type="NCBI Taxonomy" id="6500"/>
    <lineage>
        <taxon>Eukaryota</taxon>
        <taxon>Metazoa</taxon>
        <taxon>Spiralia</taxon>
        <taxon>Lophotrochozoa</taxon>
        <taxon>Mollusca</taxon>
        <taxon>Gastropoda</taxon>
        <taxon>Heterobranchia</taxon>
        <taxon>Euthyneura</taxon>
        <taxon>Tectipleura</taxon>
        <taxon>Aplysiida</taxon>
        <taxon>Aplysioidea</taxon>
        <taxon>Aplysiidae</taxon>
        <taxon>Aplysia</taxon>
    </lineage>
</organism>
<keyword evidence="3" id="KW-1185">Reference proteome</keyword>
<name>A0ABM0KAE3_APLCA</name>
<feature type="region of interest" description="Disordered" evidence="1">
    <location>
        <begin position="1"/>
        <end position="47"/>
    </location>
</feature>
<feature type="transmembrane region" description="Helical" evidence="2">
    <location>
        <begin position="117"/>
        <end position="134"/>
    </location>
</feature>
<dbReference type="Proteomes" id="UP000694888">
    <property type="component" value="Unplaced"/>
</dbReference>
<sequence>MAETDSNSRTTSRHRKKTHAAVQNSQTTDEPEPDSSKVVENELEEEGEDDIVHQMRCIVRKGRKLHLSDKDIQDLFLLSPVNRLVLTYFPRHFSALRKQQTRVHRALSTKTMSRKKVFWSCVCLVAVVLLFSSLPDFVDLLRESDCLLSSNHLLDEMFRPPMPCDVCRQLDSVPEVQNISRDDFRRNYAYSGVPVVVRGAARRSFANVT</sequence>
<keyword evidence="2" id="KW-0812">Transmembrane</keyword>
<evidence type="ECO:0000256" key="2">
    <source>
        <dbReference type="SAM" id="Phobius"/>
    </source>
</evidence>
<dbReference type="RefSeq" id="XP_005112790.1">
    <property type="nucleotide sequence ID" value="XM_005112733.3"/>
</dbReference>
<reference evidence="4" key="1">
    <citation type="submission" date="2025-08" db="UniProtKB">
        <authorList>
            <consortium name="RefSeq"/>
        </authorList>
    </citation>
    <scope>IDENTIFICATION</scope>
</reference>
<protein>
    <submittedName>
        <fullName evidence="4">Uncharacterized protein LOC101850228</fullName>
    </submittedName>
</protein>
<gene>
    <name evidence="4" type="primary">LOC101850228</name>
</gene>